<protein>
    <submittedName>
        <fullName evidence="2">Uncharacterized protein</fullName>
    </submittedName>
</protein>
<evidence type="ECO:0000313" key="2">
    <source>
        <dbReference type="EMBL" id="KAF2711287.1"/>
    </source>
</evidence>
<feature type="compositionally biased region" description="Low complexity" evidence="1">
    <location>
        <begin position="73"/>
        <end position="89"/>
    </location>
</feature>
<accession>A0A6G1KG05</accession>
<reference evidence="2" key="1">
    <citation type="journal article" date="2020" name="Stud. Mycol.">
        <title>101 Dothideomycetes genomes: a test case for predicting lifestyles and emergence of pathogens.</title>
        <authorList>
            <person name="Haridas S."/>
            <person name="Albert R."/>
            <person name="Binder M."/>
            <person name="Bloem J."/>
            <person name="Labutti K."/>
            <person name="Salamov A."/>
            <person name="Andreopoulos B."/>
            <person name="Baker S."/>
            <person name="Barry K."/>
            <person name="Bills G."/>
            <person name="Bluhm B."/>
            <person name="Cannon C."/>
            <person name="Castanera R."/>
            <person name="Culley D."/>
            <person name="Daum C."/>
            <person name="Ezra D."/>
            <person name="Gonzalez J."/>
            <person name="Henrissat B."/>
            <person name="Kuo A."/>
            <person name="Liang C."/>
            <person name="Lipzen A."/>
            <person name="Lutzoni F."/>
            <person name="Magnuson J."/>
            <person name="Mondo S."/>
            <person name="Nolan M."/>
            <person name="Ohm R."/>
            <person name="Pangilinan J."/>
            <person name="Park H.-J."/>
            <person name="Ramirez L."/>
            <person name="Alfaro M."/>
            <person name="Sun H."/>
            <person name="Tritt A."/>
            <person name="Yoshinaga Y."/>
            <person name="Zwiers L.-H."/>
            <person name="Turgeon B."/>
            <person name="Goodwin S."/>
            <person name="Spatafora J."/>
            <person name="Crous P."/>
            <person name="Grigoriev I."/>
        </authorList>
    </citation>
    <scope>NUCLEOTIDE SEQUENCE</scope>
    <source>
        <strain evidence="2">CBS 279.74</strain>
    </source>
</reference>
<feature type="compositionally biased region" description="Acidic residues" evidence="1">
    <location>
        <begin position="1"/>
        <end position="19"/>
    </location>
</feature>
<dbReference type="Proteomes" id="UP000799428">
    <property type="component" value="Unassembled WGS sequence"/>
</dbReference>
<proteinExistence type="predicted"/>
<sequence length="232" mass="25460">MADDAYDEDLFADLYDGDDVPAPAAPAAKAPEPELAKQEPASESAAPASYSGGDNDVQVKQEQDYEGGDMDVNAGAWNGNNGNQSYDNGNNDDDNYGPINVKEDGIDQQQPGIGKSRRHMALRARFEWDGSMDGGNSRAIVRTVKINTSSKGARLAGDEARNWSFLARTYRGSMVRIAEAFQVHNSQQCVYLLGEQDWVADSHTLLSPYNYACREGISQLATDRQRFFSIYT</sequence>
<dbReference type="AlphaFoldDB" id="A0A6G1KG05"/>
<gene>
    <name evidence="2" type="ORF">K504DRAFT_453143</name>
</gene>
<feature type="compositionally biased region" description="Low complexity" evidence="1">
    <location>
        <begin position="21"/>
        <end position="30"/>
    </location>
</feature>
<evidence type="ECO:0000313" key="3">
    <source>
        <dbReference type="Proteomes" id="UP000799428"/>
    </source>
</evidence>
<name>A0A6G1KG05_9PLEO</name>
<dbReference type="EMBL" id="MU005767">
    <property type="protein sequence ID" value="KAF2711287.1"/>
    <property type="molecule type" value="Genomic_DNA"/>
</dbReference>
<keyword evidence="3" id="KW-1185">Reference proteome</keyword>
<evidence type="ECO:0000256" key="1">
    <source>
        <dbReference type="SAM" id="MobiDB-lite"/>
    </source>
</evidence>
<feature type="region of interest" description="Disordered" evidence="1">
    <location>
        <begin position="1"/>
        <end position="93"/>
    </location>
</feature>
<feature type="compositionally biased region" description="Low complexity" evidence="1">
    <location>
        <begin position="38"/>
        <end position="51"/>
    </location>
</feature>
<organism evidence="2 3">
    <name type="scientific">Pleomassaria siparia CBS 279.74</name>
    <dbReference type="NCBI Taxonomy" id="1314801"/>
    <lineage>
        <taxon>Eukaryota</taxon>
        <taxon>Fungi</taxon>
        <taxon>Dikarya</taxon>
        <taxon>Ascomycota</taxon>
        <taxon>Pezizomycotina</taxon>
        <taxon>Dothideomycetes</taxon>
        <taxon>Pleosporomycetidae</taxon>
        <taxon>Pleosporales</taxon>
        <taxon>Pleomassariaceae</taxon>
        <taxon>Pleomassaria</taxon>
    </lineage>
</organism>